<reference evidence="3 5" key="1">
    <citation type="journal article" date="2008" name="Science">
        <title>The Physcomitrella genome reveals evolutionary insights into the conquest of land by plants.</title>
        <authorList>
            <person name="Rensing S."/>
            <person name="Lang D."/>
            <person name="Zimmer A."/>
            <person name="Terry A."/>
            <person name="Salamov A."/>
            <person name="Shapiro H."/>
            <person name="Nishiyama T."/>
            <person name="Perroud P.-F."/>
            <person name="Lindquist E."/>
            <person name="Kamisugi Y."/>
            <person name="Tanahashi T."/>
            <person name="Sakakibara K."/>
            <person name="Fujita T."/>
            <person name="Oishi K."/>
            <person name="Shin-I T."/>
            <person name="Kuroki Y."/>
            <person name="Toyoda A."/>
            <person name="Suzuki Y."/>
            <person name="Hashimoto A."/>
            <person name="Yamaguchi K."/>
            <person name="Sugano A."/>
            <person name="Kohara Y."/>
            <person name="Fujiyama A."/>
            <person name="Anterola A."/>
            <person name="Aoki S."/>
            <person name="Ashton N."/>
            <person name="Barbazuk W.B."/>
            <person name="Barker E."/>
            <person name="Bennetzen J."/>
            <person name="Bezanilla M."/>
            <person name="Blankenship R."/>
            <person name="Cho S.H."/>
            <person name="Dutcher S."/>
            <person name="Estelle M."/>
            <person name="Fawcett J.A."/>
            <person name="Gundlach H."/>
            <person name="Hanada K."/>
            <person name="Heyl A."/>
            <person name="Hicks K.A."/>
            <person name="Hugh J."/>
            <person name="Lohr M."/>
            <person name="Mayer K."/>
            <person name="Melkozernov A."/>
            <person name="Murata T."/>
            <person name="Nelson D."/>
            <person name="Pils B."/>
            <person name="Prigge M."/>
            <person name="Reiss B."/>
            <person name="Renner T."/>
            <person name="Rombauts S."/>
            <person name="Rushton P."/>
            <person name="Sanderfoot A."/>
            <person name="Schween G."/>
            <person name="Shiu S.-H."/>
            <person name="Stueber K."/>
            <person name="Theodoulou F.L."/>
            <person name="Tu H."/>
            <person name="Van de Peer Y."/>
            <person name="Verrier P.J."/>
            <person name="Waters E."/>
            <person name="Wood A."/>
            <person name="Yang L."/>
            <person name="Cove D."/>
            <person name="Cuming A."/>
            <person name="Hasebe M."/>
            <person name="Lucas S."/>
            <person name="Mishler D.B."/>
            <person name="Reski R."/>
            <person name="Grigoriev I."/>
            <person name="Quatrano R.S."/>
            <person name="Boore J.L."/>
        </authorList>
    </citation>
    <scope>NUCLEOTIDE SEQUENCE [LARGE SCALE GENOMIC DNA]</scope>
    <source>
        <strain evidence="4 5">cv. Gransden 2004</strain>
    </source>
</reference>
<evidence type="ECO:0000256" key="1">
    <source>
        <dbReference type="SAM" id="MobiDB-lite"/>
    </source>
</evidence>
<dbReference type="InterPro" id="IPR027417">
    <property type="entry name" value="P-loop_NTPase"/>
</dbReference>
<dbReference type="Gramene" id="Pp3c13_12110V3.1">
    <property type="protein sequence ID" value="Pp3c13_12110V3.1"/>
    <property type="gene ID" value="Pp3c13_12110"/>
</dbReference>
<dbReference type="PANTHER" id="PTHR11566">
    <property type="entry name" value="DYNAMIN"/>
    <property type="match status" value="1"/>
</dbReference>
<feature type="region of interest" description="Disordered" evidence="1">
    <location>
        <begin position="623"/>
        <end position="673"/>
    </location>
</feature>
<dbReference type="PRINTS" id="PR00195">
    <property type="entry name" value="DYNAMIN"/>
</dbReference>
<dbReference type="SUPFAM" id="SSF52540">
    <property type="entry name" value="P-loop containing nucleoside triphosphate hydrolases"/>
    <property type="match status" value="1"/>
</dbReference>
<dbReference type="PROSITE" id="PS51718">
    <property type="entry name" value="G_DYNAMIN_2"/>
    <property type="match status" value="1"/>
</dbReference>
<dbReference type="Gramene" id="Pp3c13_12110V3.2">
    <property type="protein sequence ID" value="Pp3c13_12110V3.2"/>
    <property type="gene ID" value="Pp3c13_12110"/>
</dbReference>
<feature type="compositionally biased region" description="Polar residues" evidence="1">
    <location>
        <begin position="658"/>
        <end position="668"/>
    </location>
</feature>
<dbReference type="InterPro" id="IPR001401">
    <property type="entry name" value="Dynamin_GTPase"/>
</dbReference>
<dbReference type="GO" id="GO:0005874">
    <property type="term" value="C:microtubule"/>
    <property type="evidence" value="ECO:0000318"/>
    <property type="project" value="GO_Central"/>
</dbReference>
<sequence>MASVANGVAKQNGHSQSWKAAPEKSAVKKMDSIYNSDASRSRYEAYSRLQASAVAFGEKLPIPEIVAVGGQSDGKSSLLEALLGFRFNIREVEMGTRRPLMLQMIHDPEALEPRCRLQDEESDEYGPVIAPVTAVADAIRVRTEEFLKKLGTAVSAKPIVMRAEYAFCPNLTIIDTPGFVLKAKKGEPDNTPDDILAMVRDLAAPQNRLLLFLQQSSVEWCSSLWLDVVKSIDPALQRTIVVVSKFDNRLKEFGERWEVDKYLSTGGYLGENARPFFVALPKDRATSSNEDYRRQISVVDSEVLRQLRENVAGGFDEERFGNYVGFGNLKLYLEAELQRRYRDAAPETMLLLKQRCMEVQAELATAEAKIKASADVTALRKFAMKHAWLLASNMVELLDGVDSPDPAKWGRTSEEERCESGIVRWPGQAEDVVPCSANLKLYGRAAFNRVLHEYKCVACSIEWPPVSEERVASILQARGGPVFVLAQSSARSLLGPLLDTVCDRLVFILRNLYKLAAERMRIQQFSRESTHKDAHDLSAYVAFHLTLRDAHDRFIRKVAARSKDLLNQHLSAIISSFFDVCNDSHMLTSWKNGMTGSMRPIYATVNFPQIEDTEDQSVFKKEATIDDDEGFGHQDSKKARKEKNGVKGGDERSHLRESQITVPETPTPEQAAVDAKRKEFAIASGRLCALEDTAQNLPDGYIGKRKRNRRRLSIGKEMKMVVMQTTGSGTSSIHKEICIMAAEQFGKIRQLLVERTVDTLNEAFLDPIRNQQAIDVQMEVFGVKDDKFLEMFVAPGAKEQLEQEYENLQKRSMSLMTCLHEFRTLAHSL</sequence>
<dbReference type="STRING" id="3218.A0A2K1JLK8"/>
<dbReference type="GO" id="GO:0016020">
    <property type="term" value="C:membrane"/>
    <property type="evidence" value="ECO:0000318"/>
    <property type="project" value="GO_Central"/>
</dbReference>
<organism evidence="3">
    <name type="scientific">Physcomitrium patens</name>
    <name type="common">Spreading-leaved earth moss</name>
    <name type="synonym">Physcomitrella patens</name>
    <dbReference type="NCBI Taxonomy" id="3218"/>
    <lineage>
        <taxon>Eukaryota</taxon>
        <taxon>Viridiplantae</taxon>
        <taxon>Streptophyta</taxon>
        <taxon>Embryophyta</taxon>
        <taxon>Bryophyta</taxon>
        <taxon>Bryophytina</taxon>
        <taxon>Bryopsida</taxon>
        <taxon>Funariidae</taxon>
        <taxon>Funariales</taxon>
        <taxon>Funariaceae</taxon>
        <taxon>Physcomitrium</taxon>
    </lineage>
</organism>
<dbReference type="EnsemblPlants" id="Pp3c13_12110V3.1">
    <property type="protein sequence ID" value="Pp3c13_12110V3.1"/>
    <property type="gene ID" value="Pp3c13_12110"/>
</dbReference>
<dbReference type="Proteomes" id="UP000006727">
    <property type="component" value="Chromosome 13"/>
</dbReference>
<dbReference type="GO" id="GO:0008017">
    <property type="term" value="F:microtubule binding"/>
    <property type="evidence" value="ECO:0000318"/>
    <property type="project" value="GO_Central"/>
</dbReference>
<keyword evidence="5" id="KW-1185">Reference proteome</keyword>
<dbReference type="Gene3D" id="3.40.50.300">
    <property type="entry name" value="P-loop containing nucleotide triphosphate hydrolases"/>
    <property type="match status" value="1"/>
</dbReference>
<dbReference type="GO" id="GO:0005737">
    <property type="term" value="C:cytoplasm"/>
    <property type="evidence" value="ECO:0000318"/>
    <property type="project" value="GO_Central"/>
</dbReference>
<protein>
    <recommendedName>
        <fullName evidence="2">Dynamin-type G domain-containing protein</fullName>
    </recommendedName>
</protein>
<dbReference type="EMBL" id="ABEU02000013">
    <property type="protein sequence ID" value="PNR42435.1"/>
    <property type="molecule type" value="Genomic_DNA"/>
</dbReference>
<dbReference type="PaxDb" id="3218-PP1S5_205V6.1"/>
<feature type="domain" description="Dynamin-type G" evidence="2">
    <location>
        <begin position="59"/>
        <end position="346"/>
    </location>
</feature>
<proteinExistence type="predicted"/>
<feature type="compositionally biased region" description="Basic and acidic residues" evidence="1">
    <location>
        <begin position="623"/>
        <end position="657"/>
    </location>
</feature>
<dbReference type="GO" id="GO:0003924">
    <property type="term" value="F:GTPase activity"/>
    <property type="evidence" value="ECO:0000318"/>
    <property type="project" value="GO_Central"/>
</dbReference>
<dbReference type="FunFam" id="3.40.50.300:FF:001030">
    <property type="entry name" value="Dynamin-related protein 5A"/>
    <property type="match status" value="1"/>
</dbReference>
<dbReference type="CDD" id="cd08771">
    <property type="entry name" value="DLP_1"/>
    <property type="match status" value="1"/>
</dbReference>
<evidence type="ECO:0000313" key="3">
    <source>
        <dbReference type="EMBL" id="PNR42435.1"/>
    </source>
</evidence>
<reference evidence="4" key="3">
    <citation type="submission" date="2020-12" db="UniProtKB">
        <authorList>
            <consortium name="EnsemblPlants"/>
        </authorList>
    </citation>
    <scope>IDENTIFICATION</scope>
</reference>
<dbReference type="InterPro" id="IPR030381">
    <property type="entry name" value="G_DYNAMIN_dom"/>
</dbReference>
<dbReference type="SMART" id="SM00053">
    <property type="entry name" value="DYNc"/>
    <property type="match status" value="1"/>
</dbReference>
<name>A0A2K1JLK8_PHYPA</name>
<dbReference type="EnsemblPlants" id="Pp3c13_12110V3.2">
    <property type="protein sequence ID" value="Pp3c13_12110V3.2"/>
    <property type="gene ID" value="Pp3c13_12110"/>
</dbReference>
<dbReference type="Pfam" id="PF00350">
    <property type="entry name" value="Dynamin_N"/>
    <property type="match status" value="1"/>
</dbReference>
<feature type="region of interest" description="Disordered" evidence="1">
    <location>
        <begin position="1"/>
        <end position="23"/>
    </location>
</feature>
<evidence type="ECO:0000313" key="5">
    <source>
        <dbReference type="Proteomes" id="UP000006727"/>
    </source>
</evidence>
<reference evidence="3 5" key="2">
    <citation type="journal article" date="2018" name="Plant J.">
        <title>The Physcomitrella patens chromosome-scale assembly reveals moss genome structure and evolution.</title>
        <authorList>
            <person name="Lang D."/>
            <person name="Ullrich K.K."/>
            <person name="Murat F."/>
            <person name="Fuchs J."/>
            <person name="Jenkins J."/>
            <person name="Haas F.B."/>
            <person name="Piednoel M."/>
            <person name="Gundlach H."/>
            <person name="Van Bel M."/>
            <person name="Meyberg R."/>
            <person name="Vives C."/>
            <person name="Morata J."/>
            <person name="Symeonidi A."/>
            <person name="Hiss M."/>
            <person name="Muchero W."/>
            <person name="Kamisugi Y."/>
            <person name="Saleh O."/>
            <person name="Blanc G."/>
            <person name="Decker E.L."/>
            <person name="van Gessel N."/>
            <person name="Grimwood J."/>
            <person name="Hayes R.D."/>
            <person name="Graham S.W."/>
            <person name="Gunter L.E."/>
            <person name="McDaniel S.F."/>
            <person name="Hoernstein S.N.W."/>
            <person name="Larsson A."/>
            <person name="Li F.W."/>
            <person name="Perroud P.F."/>
            <person name="Phillips J."/>
            <person name="Ranjan P."/>
            <person name="Rokshar D.S."/>
            <person name="Rothfels C.J."/>
            <person name="Schneider L."/>
            <person name="Shu S."/>
            <person name="Stevenson D.W."/>
            <person name="Thummler F."/>
            <person name="Tillich M."/>
            <person name="Villarreal Aguilar J.C."/>
            <person name="Widiez T."/>
            <person name="Wong G.K."/>
            <person name="Wymore A."/>
            <person name="Zhang Y."/>
            <person name="Zimmer A.D."/>
            <person name="Quatrano R.S."/>
            <person name="Mayer K.F.X."/>
            <person name="Goodstein D."/>
            <person name="Casacuberta J.M."/>
            <person name="Vandepoele K."/>
            <person name="Reski R."/>
            <person name="Cuming A.C."/>
            <person name="Tuskan G.A."/>
            <person name="Maumus F."/>
            <person name="Salse J."/>
            <person name="Schmutz J."/>
            <person name="Rensing S.A."/>
        </authorList>
    </citation>
    <scope>NUCLEOTIDE SEQUENCE [LARGE SCALE GENOMIC DNA]</scope>
    <source>
        <strain evidence="4 5">cv. Gransden 2004</strain>
    </source>
</reference>
<dbReference type="PANTHER" id="PTHR11566:SF169">
    <property type="entry name" value="DYNAMIN-LIKE PROTEIN C"/>
    <property type="match status" value="1"/>
</dbReference>
<accession>A0A2K1JLK8</accession>
<evidence type="ECO:0000313" key="4">
    <source>
        <dbReference type="EnsemblPlants" id="Pp3c13_12110V3.1"/>
    </source>
</evidence>
<dbReference type="RefSeq" id="XP_024392640.1">
    <property type="nucleotide sequence ID" value="XM_024536872.2"/>
</dbReference>
<dbReference type="InterPro" id="IPR022812">
    <property type="entry name" value="Dynamin"/>
</dbReference>
<dbReference type="GO" id="GO:0005525">
    <property type="term" value="F:GTP binding"/>
    <property type="evidence" value="ECO:0007669"/>
    <property type="project" value="InterPro"/>
</dbReference>
<dbReference type="InterPro" id="IPR045063">
    <property type="entry name" value="Dynamin_N"/>
</dbReference>
<dbReference type="OMA" id="LGICNDM"/>
<dbReference type="FunCoup" id="A0A2K1JLK8">
    <property type="interactions" value="202"/>
</dbReference>
<gene>
    <name evidence="4" type="primary">LOC112290524</name>
    <name evidence="3" type="ORF">PHYPA_017264</name>
</gene>
<evidence type="ECO:0000259" key="2">
    <source>
        <dbReference type="PROSITE" id="PS51718"/>
    </source>
</evidence>
<dbReference type="GeneID" id="112290524"/>
<dbReference type="AlphaFoldDB" id="A0A2K1JLK8"/>